<sequence>MTGETDVRSVRPGITRAITLGALTVFVAAPVLLLATGNDTIKPSTDSDEPLSLWGAVVPALAGILLVRAVPPRAPALLAEVGDRRRLGKQAMALALVAFLWPLALFLVTAVGDQAQLVRDTWALTKPIVYLALPLVILHVLRPREEPDPFRLRPTWWPRDGWRLLAPVPAVLVFAWLQVLGPFAAALPRHEDYPDPTYLAIAATFTFFTANVLEEVFFRGMLQTRLEALFGRWPGILLASLLFAWLHLPTHGQGASPWAGLPLTLGAIVVFQGVFGLFTGYLWSRYRNLWAPIAAHTAVNTLPLLLM</sequence>
<dbReference type="PANTHER" id="PTHR36435">
    <property type="entry name" value="SLR1288 PROTEIN"/>
    <property type="match status" value="1"/>
</dbReference>
<evidence type="ECO:0000313" key="3">
    <source>
        <dbReference type="EMBL" id="MBB5958597.1"/>
    </source>
</evidence>
<protein>
    <submittedName>
        <fullName evidence="3">Membrane protease YdiL (CAAX protease family)</fullName>
    </submittedName>
</protein>
<feature type="transmembrane region" description="Helical" evidence="1">
    <location>
        <begin position="229"/>
        <end position="248"/>
    </location>
</feature>
<evidence type="ECO:0000313" key="4">
    <source>
        <dbReference type="Proteomes" id="UP000547510"/>
    </source>
</evidence>
<keyword evidence="3" id="KW-0378">Hydrolase</keyword>
<dbReference type="GO" id="GO:0004175">
    <property type="term" value="F:endopeptidase activity"/>
    <property type="evidence" value="ECO:0007669"/>
    <property type="project" value="UniProtKB-ARBA"/>
</dbReference>
<dbReference type="GO" id="GO:0006508">
    <property type="term" value="P:proteolysis"/>
    <property type="evidence" value="ECO:0007669"/>
    <property type="project" value="UniProtKB-KW"/>
</dbReference>
<keyword evidence="1" id="KW-0472">Membrane</keyword>
<evidence type="ECO:0000256" key="1">
    <source>
        <dbReference type="SAM" id="Phobius"/>
    </source>
</evidence>
<feature type="domain" description="CAAX prenyl protease 2/Lysostaphin resistance protein A-like" evidence="2">
    <location>
        <begin position="199"/>
        <end position="301"/>
    </location>
</feature>
<keyword evidence="4" id="KW-1185">Reference proteome</keyword>
<accession>A0A841CRD2</accession>
<name>A0A841CRD2_9PSEU</name>
<dbReference type="Proteomes" id="UP000547510">
    <property type="component" value="Unassembled WGS sequence"/>
</dbReference>
<gene>
    <name evidence="3" type="ORF">FHS29_005205</name>
</gene>
<keyword evidence="1" id="KW-1133">Transmembrane helix</keyword>
<feature type="transmembrane region" description="Helical" evidence="1">
    <location>
        <begin position="91"/>
        <end position="111"/>
    </location>
</feature>
<dbReference type="Pfam" id="PF02517">
    <property type="entry name" value="Rce1-like"/>
    <property type="match status" value="1"/>
</dbReference>
<keyword evidence="1" id="KW-0812">Transmembrane</keyword>
<feature type="transmembrane region" description="Helical" evidence="1">
    <location>
        <begin position="17"/>
        <end position="36"/>
    </location>
</feature>
<feature type="transmembrane region" description="Helical" evidence="1">
    <location>
        <begin position="197"/>
        <end position="217"/>
    </location>
</feature>
<dbReference type="GO" id="GO:0080120">
    <property type="term" value="P:CAAX-box protein maturation"/>
    <property type="evidence" value="ECO:0007669"/>
    <property type="project" value="UniProtKB-ARBA"/>
</dbReference>
<dbReference type="EMBL" id="JACHJN010000008">
    <property type="protein sequence ID" value="MBB5958597.1"/>
    <property type="molecule type" value="Genomic_DNA"/>
</dbReference>
<comment type="caution">
    <text evidence="3">The sequence shown here is derived from an EMBL/GenBank/DDBJ whole genome shotgun (WGS) entry which is preliminary data.</text>
</comment>
<dbReference type="RefSeq" id="WP_312865093.1">
    <property type="nucleotide sequence ID" value="NZ_JACHJN010000008.1"/>
</dbReference>
<feature type="transmembrane region" description="Helical" evidence="1">
    <location>
        <begin position="260"/>
        <end position="283"/>
    </location>
</feature>
<keyword evidence="3" id="KW-0645">Protease</keyword>
<feature type="transmembrane region" description="Helical" evidence="1">
    <location>
        <begin position="123"/>
        <end position="141"/>
    </location>
</feature>
<dbReference type="InterPro" id="IPR003675">
    <property type="entry name" value="Rce1/LyrA-like_dom"/>
</dbReference>
<dbReference type="PANTHER" id="PTHR36435:SF1">
    <property type="entry name" value="CAAX AMINO TERMINAL PROTEASE FAMILY PROTEIN"/>
    <property type="match status" value="1"/>
</dbReference>
<dbReference type="InterPro" id="IPR052710">
    <property type="entry name" value="CAAX_protease"/>
</dbReference>
<evidence type="ECO:0000259" key="2">
    <source>
        <dbReference type="Pfam" id="PF02517"/>
    </source>
</evidence>
<reference evidence="3 4" key="1">
    <citation type="submission" date="2020-08" db="EMBL/GenBank/DDBJ databases">
        <title>Genomic Encyclopedia of Type Strains, Phase III (KMG-III): the genomes of soil and plant-associated and newly described type strains.</title>
        <authorList>
            <person name="Whitman W."/>
        </authorList>
    </citation>
    <scope>NUCLEOTIDE SEQUENCE [LARGE SCALE GENOMIC DNA]</scope>
    <source>
        <strain evidence="3 4">CECT 8640</strain>
    </source>
</reference>
<feature type="transmembrane region" description="Helical" evidence="1">
    <location>
        <begin position="162"/>
        <end position="185"/>
    </location>
</feature>
<organism evidence="3 4">
    <name type="scientific">Saccharothrix tamanrassetensis</name>
    <dbReference type="NCBI Taxonomy" id="1051531"/>
    <lineage>
        <taxon>Bacteria</taxon>
        <taxon>Bacillati</taxon>
        <taxon>Actinomycetota</taxon>
        <taxon>Actinomycetes</taxon>
        <taxon>Pseudonocardiales</taxon>
        <taxon>Pseudonocardiaceae</taxon>
        <taxon>Saccharothrix</taxon>
    </lineage>
</organism>
<dbReference type="AlphaFoldDB" id="A0A841CRD2"/>
<proteinExistence type="predicted"/>
<feature type="transmembrane region" description="Helical" evidence="1">
    <location>
        <begin position="51"/>
        <end position="70"/>
    </location>
</feature>